<name>A0ABQ3V928_9CHLR</name>
<dbReference type="InterPro" id="IPR013249">
    <property type="entry name" value="RNA_pol_sigma70_r4_t2"/>
</dbReference>
<proteinExistence type="predicted"/>
<accession>A0ABQ3V928</accession>
<dbReference type="InterPro" id="IPR013324">
    <property type="entry name" value="RNA_pol_sigma_r3/r4-like"/>
</dbReference>
<evidence type="ECO:0000313" key="3">
    <source>
        <dbReference type="Proteomes" id="UP000654345"/>
    </source>
</evidence>
<gene>
    <name evidence="2" type="ORF">KSB_95070</name>
</gene>
<organism evidence="2 3">
    <name type="scientific">Ktedonobacter robiniae</name>
    <dbReference type="NCBI Taxonomy" id="2778365"/>
    <lineage>
        <taxon>Bacteria</taxon>
        <taxon>Bacillati</taxon>
        <taxon>Chloroflexota</taxon>
        <taxon>Ktedonobacteria</taxon>
        <taxon>Ktedonobacterales</taxon>
        <taxon>Ktedonobacteraceae</taxon>
        <taxon>Ktedonobacter</taxon>
    </lineage>
</organism>
<reference evidence="2 3" key="1">
    <citation type="journal article" date="2021" name="Int. J. Syst. Evol. Microbiol.">
        <title>Reticulibacter mediterranei gen. nov., sp. nov., within the new family Reticulibacteraceae fam. nov., and Ktedonospora formicarum gen. nov., sp. nov., Ktedonobacter robiniae sp. nov., Dictyobacter formicarum sp. nov. and Dictyobacter arantiisoli sp. nov., belonging to the class Ktedonobacteria.</title>
        <authorList>
            <person name="Yabe S."/>
            <person name="Zheng Y."/>
            <person name="Wang C.M."/>
            <person name="Sakai Y."/>
            <person name="Abe K."/>
            <person name="Yokota A."/>
            <person name="Donadio S."/>
            <person name="Cavaletti L."/>
            <person name="Monciardini P."/>
        </authorList>
    </citation>
    <scope>NUCLEOTIDE SEQUENCE [LARGE SCALE GENOMIC DNA]</scope>
    <source>
        <strain evidence="2 3">SOSP1-30</strain>
    </source>
</reference>
<keyword evidence="3" id="KW-1185">Reference proteome</keyword>
<feature type="domain" description="RNA polymerase sigma factor 70 region 4 type 2" evidence="1">
    <location>
        <begin position="212"/>
        <end position="263"/>
    </location>
</feature>
<dbReference type="Gene3D" id="1.10.10.10">
    <property type="entry name" value="Winged helix-like DNA-binding domain superfamily/Winged helix DNA-binding domain"/>
    <property type="match status" value="1"/>
</dbReference>
<dbReference type="Proteomes" id="UP000654345">
    <property type="component" value="Unassembled WGS sequence"/>
</dbReference>
<dbReference type="InterPro" id="IPR036388">
    <property type="entry name" value="WH-like_DNA-bd_sf"/>
</dbReference>
<protein>
    <recommendedName>
        <fullName evidence="1">RNA polymerase sigma factor 70 region 4 type 2 domain-containing protein</fullName>
    </recommendedName>
</protein>
<evidence type="ECO:0000259" key="1">
    <source>
        <dbReference type="Pfam" id="PF08281"/>
    </source>
</evidence>
<sequence length="278" mass="33301">MEWTSVALEEREQEARWAHRRTQLKQHYETLSLDEQADNQQEYLFWQRVEAAETPLEVLVRCVRACHSPSQTSKQRRLIEVIIRRTQYENEAWARGVLAHLALHEDERRMLNADLCADLYEAIVRALLDPERHFWEEHFHHCLRYERQHIFRAFMMREGRWRDRDVERGSRIPRAVLQSLERPVLLDNGEEAQIEVEDARAEHMLRSVETSALLSLVQMLPRHLRMILLLLFWQEQTEREVACTLGITDRTVRNRKRQALEQLRLLLQQEEEVLKDGA</sequence>
<dbReference type="Pfam" id="PF08281">
    <property type="entry name" value="Sigma70_r4_2"/>
    <property type="match status" value="1"/>
</dbReference>
<dbReference type="RefSeq" id="WP_236039203.1">
    <property type="nucleotide sequence ID" value="NZ_BNJG01000009.1"/>
</dbReference>
<comment type="caution">
    <text evidence="2">The sequence shown here is derived from an EMBL/GenBank/DDBJ whole genome shotgun (WGS) entry which is preliminary data.</text>
</comment>
<evidence type="ECO:0000313" key="2">
    <source>
        <dbReference type="EMBL" id="GHO61032.1"/>
    </source>
</evidence>
<dbReference type="EMBL" id="BNJG01000009">
    <property type="protein sequence ID" value="GHO61032.1"/>
    <property type="molecule type" value="Genomic_DNA"/>
</dbReference>
<dbReference type="SUPFAM" id="SSF88659">
    <property type="entry name" value="Sigma3 and sigma4 domains of RNA polymerase sigma factors"/>
    <property type="match status" value="1"/>
</dbReference>